<proteinExistence type="predicted"/>
<dbReference type="EMBL" id="CAKLBY020000320">
    <property type="protein sequence ID" value="CAK7945250.1"/>
    <property type="molecule type" value="Genomic_DNA"/>
</dbReference>
<name>A0AAV1VEJ6_9STRA</name>
<protein>
    <submittedName>
        <fullName evidence="1">Uncharacterized protein</fullName>
    </submittedName>
</protein>
<reference evidence="1" key="1">
    <citation type="submission" date="2024-01" db="EMBL/GenBank/DDBJ databases">
        <authorList>
            <person name="Webb A."/>
        </authorList>
    </citation>
    <scope>NUCLEOTIDE SEQUENCE</scope>
    <source>
        <strain evidence="1">Pm1</strain>
    </source>
</reference>
<dbReference type="AlphaFoldDB" id="A0AAV1VEJ6"/>
<evidence type="ECO:0000313" key="1">
    <source>
        <dbReference type="EMBL" id="CAK7945250.1"/>
    </source>
</evidence>
<organism evidence="1 2">
    <name type="scientific">Peronospora matthiolae</name>
    <dbReference type="NCBI Taxonomy" id="2874970"/>
    <lineage>
        <taxon>Eukaryota</taxon>
        <taxon>Sar</taxon>
        <taxon>Stramenopiles</taxon>
        <taxon>Oomycota</taxon>
        <taxon>Peronosporomycetes</taxon>
        <taxon>Peronosporales</taxon>
        <taxon>Peronosporaceae</taxon>
        <taxon>Peronospora</taxon>
    </lineage>
</organism>
<comment type="caution">
    <text evidence="1">The sequence shown here is derived from an EMBL/GenBank/DDBJ whole genome shotgun (WGS) entry which is preliminary data.</text>
</comment>
<gene>
    <name evidence="1" type="ORF">PM001_LOCUS30400</name>
</gene>
<sequence>MEGQTRSAVHVLRCCGCFALRLDRLVRIGFLLAKSDAHAALNAGHVLLGGVSVDNLQPVLQHVRLIEGRAALTIVRQSDETRFEAEKERRSEEN</sequence>
<dbReference type="Proteomes" id="UP001162060">
    <property type="component" value="Unassembled WGS sequence"/>
</dbReference>
<evidence type="ECO:0000313" key="2">
    <source>
        <dbReference type="Proteomes" id="UP001162060"/>
    </source>
</evidence>
<accession>A0AAV1VEJ6</accession>